<evidence type="ECO:0000256" key="4">
    <source>
        <dbReference type="ARBA" id="ARBA00023157"/>
    </source>
</evidence>
<feature type="non-terminal residue" evidence="6">
    <location>
        <position position="1"/>
    </location>
</feature>
<name>A0A5J9U1L4_9POAL</name>
<dbReference type="Proteomes" id="UP000324897">
    <property type="component" value="Chromosome 7"/>
</dbReference>
<dbReference type="PANTHER" id="PTHR33136">
    <property type="entry name" value="RAPID ALKALINIZATION FACTOR-LIKE"/>
    <property type="match status" value="1"/>
</dbReference>
<sequence length="122" mass="13477">MTSLLSESSAEPCDGTLGECPVGVDEEEEVGSELRRALVGRKPTYQYISYATLKADQVPCNQRGKPYYTNCASQKPANRTARDAPPSPGANMVNMISFLSDRVTMDEEFEVMEPVNVVVRRQ</sequence>
<dbReference type="Pfam" id="PF05498">
    <property type="entry name" value="RALF"/>
    <property type="match status" value="1"/>
</dbReference>
<evidence type="ECO:0000256" key="3">
    <source>
        <dbReference type="ARBA" id="ARBA00022729"/>
    </source>
</evidence>
<feature type="region of interest" description="Disordered" evidence="5">
    <location>
        <begin position="1"/>
        <end position="21"/>
    </location>
</feature>
<keyword evidence="3" id="KW-0732">Signal</keyword>
<comment type="similarity">
    <text evidence="1">Belongs to the plant rapid alkalinization factor (RALF) family.</text>
</comment>
<keyword evidence="4" id="KW-1015">Disulfide bond</keyword>
<keyword evidence="7" id="KW-1185">Reference proteome</keyword>
<dbReference type="AlphaFoldDB" id="A0A5J9U1L4"/>
<organism evidence="6 7">
    <name type="scientific">Eragrostis curvula</name>
    <name type="common">weeping love grass</name>
    <dbReference type="NCBI Taxonomy" id="38414"/>
    <lineage>
        <taxon>Eukaryota</taxon>
        <taxon>Viridiplantae</taxon>
        <taxon>Streptophyta</taxon>
        <taxon>Embryophyta</taxon>
        <taxon>Tracheophyta</taxon>
        <taxon>Spermatophyta</taxon>
        <taxon>Magnoliopsida</taxon>
        <taxon>Liliopsida</taxon>
        <taxon>Poales</taxon>
        <taxon>Poaceae</taxon>
        <taxon>PACMAD clade</taxon>
        <taxon>Chloridoideae</taxon>
        <taxon>Eragrostideae</taxon>
        <taxon>Eragrostidinae</taxon>
        <taxon>Eragrostis</taxon>
    </lineage>
</organism>
<comment type="caution">
    <text evidence="6">The sequence shown here is derived from an EMBL/GenBank/DDBJ whole genome shotgun (WGS) entry which is preliminary data.</text>
</comment>
<evidence type="ECO:0000313" key="6">
    <source>
        <dbReference type="EMBL" id="TVU17050.1"/>
    </source>
</evidence>
<dbReference type="GO" id="GO:0009506">
    <property type="term" value="C:plasmodesma"/>
    <property type="evidence" value="ECO:0007669"/>
    <property type="project" value="TreeGrafter"/>
</dbReference>
<dbReference type="Gramene" id="TVU17050">
    <property type="protein sequence ID" value="TVU17050"/>
    <property type="gene ID" value="EJB05_33061"/>
</dbReference>
<reference evidence="6 7" key="1">
    <citation type="journal article" date="2019" name="Sci. Rep.">
        <title>A high-quality genome of Eragrostis curvula grass provides insights into Poaceae evolution and supports new strategies to enhance forage quality.</title>
        <authorList>
            <person name="Carballo J."/>
            <person name="Santos B.A.C.M."/>
            <person name="Zappacosta D."/>
            <person name="Garbus I."/>
            <person name="Selva J.P."/>
            <person name="Gallo C.A."/>
            <person name="Diaz A."/>
            <person name="Albertini E."/>
            <person name="Caccamo M."/>
            <person name="Echenique V."/>
        </authorList>
    </citation>
    <scope>NUCLEOTIDE SEQUENCE [LARGE SCALE GENOMIC DNA]</scope>
    <source>
        <strain evidence="7">cv. Victoria</strain>
        <tissue evidence="6">Leaf</tissue>
    </source>
</reference>
<proteinExistence type="inferred from homology"/>
<dbReference type="GO" id="GO:0019722">
    <property type="term" value="P:calcium-mediated signaling"/>
    <property type="evidence" value="ECO:0007669"/>
    <property type="project" value="TreeGrafter"/>
</dbReference>
<accession>A0A5J9U1L4</accession>
<keyword evidence="2" id="KW-0372">Hormone</keyword>
<evidence type="ECO:0000256" key="2">
    <source>
        <dbReference type="ARBA" id="ARBA00022702"/>
    </source>
</evidence>
<dbReference type="InterPro" id="IPR008801">
    <property type="entry name" value="RALF"/>
</dbReference>
<dbReference type="PANTHER" id="PTHR33136:SF89">
    <property type="entry name" value="PROTEIN RALF-LIKE 19"/>
    <property type="match status" value="1"/>
</dbReference>
<evidence type="ECO:0000256" key="5">
    <source>
        <dbReference type="SAM" id="MobiDB-lite"/>
    </source>
</evidence>
<gene>
    <name evidence="6" type="ORF">EJB05_33061</name>
</gene>
<evidence type="ECO:0000313" key="7">
    <source>
        <dbReference type="Proteomes" id="UP000324897"/>
    </source>
</evidence>
<dbReference type="EMBL" id="RWGY01000029">
    <property type="protein sequence ID" value="TVU17050.1"/>
    <property type="molecule type" value="Genomic_DNA"/>
</dbReference>
<evidence type="ECO:0000256" key="1">
    <source>
        <dbReference type="ARBA" id="ARBA00009178"/>
    </source>
</evidence>
<dbReference type="GO" id="GO:0005179">
    <property type="term" value="F:hormone activity"/>
    <property type="evidence" value="ECO:0007669"/>
    <property type="project" value="UniProtKB-KW"/>
</dbReference>
<protein>
    <submittedName>
        <fullName evidence="6">Uncharacterized protein</fullName>
    </submittedName>
</protein>
<dbReference type="OrthoDB" id="1906275at2759"/>